<sequence>MTISLKQEETRGDIFKEIDNYPSGSTGANQAIIAGSSTQSAEPLAEGGILQSVGEEGEDSDDIPLYIANALRVPFTDSQLWDLKEYFPFRMTLGLGFLLRVNQ</sequence>
<evidence type="ECO:0000313" key="1">
    <source>
        <dbReference type="EMBL" id="GAA0161179.1"/>
    </source>
</evidence>
<organism evidence="1 2">
    <name type="scientific">Lithospermum erythrorhizon</name>
    <name type="common">Purple gromwell</name>
    <name type="synonym">Lithospermum officinale var. erythrorhizon</name>
    <dbReference type="NCBI Taxonomy" id="34254"/>
    <lineage>
        <taxon>Eukaryota</taxon>
        <taxon>Viridiplantae</taxon>
        <taxon>Streptophyta</taxon>
        <taxon>Embryophyta</taxon>
        <taxon>Tracheophyta</taxon>
        <taxon>Spermatophyta</taxon>
        <taxon>Magnoliopsida</taxon>
        <taxon>eudicotyledons</taxon>
        <taxon>Gunneridae</taxon>
        <taxon>Pentapetalae</taxon>
        <taxon>asterids</taxon>
        <taxon>lamiids</taxon>
        <taxon>Boraginales</taxon>
        <taxon>Boraginaceae</taxon>
        <taxon>Boraginoideae</taxon>
        <taxon>Lithospermeae</taxon>
        <taxon>Lithospermum</taxon>
    </lineage>
</organism>
<proteinExistence type="predicted"/>
<reference evidence="1 2" key="1">
    <citation type="submission" date="2024-01" db="EMBL/GenBank/DDBJ databases">
        <title>The complete chloroplast genome sequence of Lithospermum erythrorhizon: insights into the phylogenetic relationship among Boraginaceae species and the maternal lineages of purple gromwells.</title>
        <authorList>
            <person name="Okada T."/>
            <person name="Watanabe K."/>
        </authorList>
    </citation>
    <scope>NUCLEOTIDE SEQUENCE [LARGE SCALE GENOMIC DNA]</scope>
</reference>
<evidence type="ECO:0000313" key="2">
    <source>
        <dbReference type="Proteomes" id="UP001454036"/>
    </source>
</evidence>
<name>A0AAV3QAS9_LITER</name>
<dbReference type="Proteomes" id="UP001454036">
    <property type="component" value="Unassembled WGS sequence"/>
</dbReference>
<accession>A0AAV3QAS9</accession>
<protein>
    <submittedName>
        <fullName evidence="1">Uncharacterized protein</fullName>
    </submittedName>
</protein>
<dbReference type="EMBL" id="BAABME010020696">
    <property type="protein sequence ID" value="GAA0161179.1"/>
    <property type="molecule type" value="Genomic_DNA"/>
</dbReference>
<comment type="caution">
    <text evidence="1">The sequence shown here is derived from an EMBL/GenBank/DDBJ whole genome shotgun (WGS) entry which is preliminary data.</text>
</comment>
<keyword evidence="2" id="KW-1185">Reference proteome</keyword>
<gene>
    <name evidence="1" type="ORF">LIER_39184</name>
</gene>
<dbReference type="AlphaFoldDB" id="A0AAV3QAS9"/>